<dbReference type="RefSeq" id="WP_017684345.1">
    <property type="nucleotide sequence ID" value="NZ_BGKA01000114.1"/>
</dbReference>
<dbReference type="PANTHER" id="PTHR35566">
    <property type="entry name" value="BLR3599 PROTEIN"/>
    <property type="match status" value="1"/>
</dbReference>
<dbReference type="NCBIfam" id="TIGR03353">
    <property type="entry name" value="VI_chp_4"/>
    <property type="match status" value="1"/>
</dbReference>
<evidence type="ECO:0000313" key="3">
    <source>
        <dbReference type="Proteomes" id="UP000230024"/>
    </source>
</evidence>
<dbReference type="Proteomes" id="UP000230024">
    <property type="component" value="Chromosome"/>
</dbReference>
<reference evidence="1 3" key="1">
    <citation type="submission" date="2017-11" db="EMBL/GenBank/DDBJ databases">
        <title>Complete DNA Sequence of Pseudomonas syringae pv. actinidiae, biovar 5 (Psa5).</title>
        <authorList>
            <person name="Butler M."/>
            <person name="Taiaroa G."/>
            <person name="Sumpter N."/>
            <person name="Poulter R."/>
        </authorList>
    </citation>
    <scope>NUCLEOTIDE SEQUENCE [LARGE SCALE GENOMIC DNA]</scope>
    <source>
        <strain evidence="1 3">MAFF212063</strain>
    </source>
</reference>
<name>A0A0K8LVH0_PSESF</name>
<dbReference type="AlphaFoldDB" id="A0A0K8LVH0"/>
<protein>
    <submittedName>
        <fullName evidence="1">Type VI secretion system baseplate subunit TssK</fullName>
    </submittedName>
</protein>
<dbReference type="InterPro" id="IPR010263">
    <property type="entry name" value="T6SS_TssK"/>
</dbReference>
<evidence type="ECO:0000313" key="2">
    <source>
        <dbReference type="EMBL" id="GBH17578.1"/>
    </source>
</evidence>
<dbReference type="Pfam" id="PF05936">
    <property type="entry name" value="T6SS_VasE"/>
    <property type="match status" value="1"/>
</dbReference>
<dbReference type="EMBL" id="BGKA01000114">
    <property type="protein sequence ID" value="GBH17578.1"/>
    <property type="molecule type" value="Genomic_DNA"/>
</dbReference>
<organism evidence="2 4">
    <name type="scientific">Pseudomonas syringae pv. actinidiae</name>
    <dbReference type="NCBI Taxonomy" id="103796"/>
    <lineage>
        <taxon>Bacteria</taxon>
        <taxon>Pseudomonadati</taxon>
        <taxon>Pseudomonadota</taxon>
        <taxon>Gammaproteobacteria</taxon>
        <taxon>Pseudomonadales</taxon>
        <taxon>Pseudomonadaceae</taxon>
        <taxon>Pseudomonas</taxon>
        <taxon>Pseudomonas syringae</taxon>
    </lineage>
</organism>
<dbReference type="EMBL" id="CP024712">
    <property type="protein sequence ID" value="ATV17728.1"/>
    <property type="molecule type" value="Genomic_DNA"/>
</dbReference>
<evidence type="ECO:0000313" key="4">
    <source>
        <dbReference type="Proteomes" id="UP000248291"/>
    </source>
</evidence>
<dbReference type="Proteomes" id="UP000248291">
    <property type="component" value="Unassembled WGS sequence"/>
</dbReference>
<sequence length="443" mass="47979">MSVLPDAVCWHEGMQLLPQHFQLQGLRAEALAAHLALAANPWYWGVTTLEIDPSALFAGQVRLLALDAICSDGLPLSIRVGSGVTVELDVNEAAAVSPTSTVTVYLAVSPLWRGGQLLPLNGRLQSLLGDALPDLASGKHPEVVTVWRPSPRLVTEANRADSICLPLLRLRKEGGGFIQLPYVPPTPLILPESVLGRRVAALCARAREKCMFLAGRLRMARQAGNLDDAEEIRLQSAALWARLPEVEGALGSRTATPQALHGLLLGMTGSWSVLDPLSGVPAYAPLNFLDLNLGYEDVLGWLERTLDQLRVGFRSVPFQQTEHVFSIMLPEQKARQRLVIGLRMPAGVSEQAAGEWLDRAIIASGSHIPMLARQRMSGLPHQAMGRQEQVAYSTGDDTRLFVIEASGQWFDPAQPLHITSSVAGAAVSPWQVILLTDNTQESA</sequence>
<proteinExistence type="predicted"/>
<reference evidence="2 4" key="2">
    <citation type="submission" date="2018-04" db="EMBL/GenBank/DDBJ databases">
        <title>Draft genome sequence of Pseudomonas syringae pv. actinidiae biovar 3 strains isolated from kiwifruit in Kagawa prefecture.</title>
        <authorList>
            <person name="Tabuchi M."/>
            <person name="Saito M."/>
            <person name="Fujiwara S."/>
            <person name="Sasa N."/>
            <person name="Akimitsu K."/>
            <person name="Gomi K."/>
            <person name="Konishi-Sugita S."/>
            <person name="Hamano K."/>
            <person name="Kataoka I."/>
        </authorList>
    </citation>
    <scope>NUCLEOTIDE SEQUENCE [LARGE SCALE GENOMIC DNA]</scope>
    <source>
        <strain evidence="2 4">MAFF212211</strain>
    </source>
</reference>
<accession>A0A0K8LVH0</accession>
<gene>
    <name evidence="1" type="ORF">CT122_13230</name>
    <name evidence="2" type="ORF">KPSA3_03548</name>
</gene>
<evidence type="ECO:0000313" key="1">
    <source>
        <dbReference type="EMBL" id="ATV17728.1"/>
    </source>
</evidence>
<dbReference type="PANTHER" id="PTHR35566:SF1">
    <property type="entry name" value="TYPE VI SECRETION SYSTEM BASEPLATE COMPONENT TSSK1"/>
    <property type="match status" value="1"/>
</dbReference>